<protein>
    <submittedName>
        <fullName evidence="2">Uncharacterized protein</fullName>
    </submittedName>
</protein>
<feature type="region of interest" description="Disordered" evidence="1">
    <location>
        <begin position="39"/>
        <end position="66"/>
    </location>
</feature>
<accession>A0A7Y2R3B7</accession>
<dbReference type="EMBL" id="JABEQY010000007">
    <property type="protein sequence ID" value="NNH63493.1"/>
    <property type="molecule type" value="Genomic_DNA"/>
</dbReference>
<dbReference type="Proteomes" id="UP000530654">
    <property type="component" value="Unassembled WGS sequence"/>
</dbReference>
<organism evidence="2 3">
    <name type="scientific">Rhizobium laguerreae</name>
    <dbReference type="NCBI Taxonomy" id="1076926"/>
    <lineage>
        <taxon>Bacteria</taxon>
        <taxon>Pseudomonadati</taxon>
        <taxon>Pseudomonadota</taxon>
        <taxon>Alphaproteobacteria</taxon>
        <taxon>Hyphomicrobiales</taxon>
        <taxon>Rhizobiaceae</taxon>
        <taxon>Rhizobium/Agrobacterium group</taxon>
        <taxon>Rhizobium</taxon>
    </lineage>
</organism>
<proteinExistence type="predicted"/>
<comment type="caution">
    <text evidence="2">The sequence shown here is derived from an EMBL/GenBank/DDBJ whole genome shotgun (WGS) entry which is preliminary data.</text>
</comment>
<reference evidence="2 3" key="1">
    <citation type="submission" date="2020-04" db="EMBL/GenBank/DDBJ databases">
        <title>Rhizobium bacterial biofertilizers improve the content of phenolic compounds of Lactuca sativa L. under non-saline and saline-stress conditions.</title>
        <authorList>
            <person name="Ayuso-Calles M."/>
            <person name="Garcia-Estevez I."/>
            <person name="Jimenez-Gomez A."/>
            <person name="Flores-Felix J.D."/>
            <person name="Escribano-Bailon M."/>
            <person name="Rivas R."/>
        </authorList>
    </citation>
    <scope>NUCLEOTIDE SEQUENCE [LARGE SCALE GENOMIC DNA]</scope>
    <source>
        <strain evidence="2 3">GPTR02</strain>
    </source>
</reference>
<gene>
    <name evidence="2" type="ORF">HLI17_09305</name>
</gene>
<sequence>MMPPENRAHFSASCSRAIPAKLRSGWRPELRENKGIEDFRDSKKNGNALAHRSFRKSESIFGKNDA</sequence>
<dbReference type="RefSeq" id="WP_170280347.1">
    <property type="nucleotide sequence ID" value="NZ_JABEQY010000007.1"/>
</dbReference>
<evidence type="ECO:0000256" key="1">
    <source>
        <dbReference type="SAM" id="MobiDB-lite"/>
    </source>
</evidence>
<name>A0A7Y2R3B7_9HYPH</name>
<evidence type="ECO:0000313" key="3">
    <source>
        <dbReference type="Proteomes" id="UP000530654"/>
    </source>
</evidence>
<evidence type="ECO:0000313" key="2">
    <source>
        <dbReference type="EMBL" id="NNH63493.1"/>
    </source>
</evidence>
<dbReference type="AlphaFoldDB" id="A0A7Y2R3B7"/>